<keyword evidence="2" id="KW-0812">Transmembrane</keyword>
<sequence length="379" mass="41604">MPKKKIEETLPMKKKSSSEEIKPSSENSVPEVTVPVKAAAKTRKTTKKADPVEASVVEEPEVVAEEQAPVKVKRAGWVWLGILAMLIIAALGVGTGYLLAIQARKAADLTRTQIAATTQYELSLQDVKDNNLAMAKRRLEYVIQIYPSYPGAADKLAEVMVQMAQAGNANTQPVTIATVEATKDTRGAAAILTTAKLQWASQDWRSLYTTVNSLRDLDPTYEAVQADGLYYIAMRNMGILNISNGNMEKGLYNFSVAEKIGPLDADAESYRTWARMFLNSAAGYEVVWSRAVDGFSTLYNMVPNMIDFNGITVREYYARSLAGYGDFLQSTYDWCGAVTKYEASQGIMTLQRVIDILPDAREKCANPPATPTPESTPTP</sequence>
<evidence type="ECO:0000256" key="1">
    <source>
        <dbReference type="SAM" id="MobiDB-lite"/>
    </source>
</evidence>
<evidence type="ECO:0000313" key="3">
    <source>
        <dbReference type="EMBL" id="MPM89101.1"/>
    </source>
</evidence>
<accession>A0A645DIM3</accession>
<organism evidence="3">
    <name type="scientific">bioreactor metagenome</name>
    <dbReference type="NCBI Taxonomy" id="1076179"/>
    <lineage>
        <taxon>unclassified sequences</taxon>
        <taxon>metagenomes</taxon>
        <taxon>ecological metagenomes</taxon>
    </lineage>
</organism>
<feature type="compositionally biased region" description="Basic and acidic residues" evidence="1">
    <location>
        <begin position="1"/>
        <end position="23"/>
    </location>
</feature>
<reference evidence="3" key="1">
    <citation type="submission" date="2019-08" db="EMBL/GenBank/DDBJ databases">
        <authorList>
            <person name="Kucharzyk K."/>
            <person name="Murdoch R.W."/>
            <person name="Higgins S."/>
            <person name="Loffler F."/>
        </authorList>
    </citation>
    <scope>NUCLEOTIDE SEQUENCE</scope>
</reference>
<evidence type="ECO:0000256" key="2">
    <source>
        <dbReference type="SAM" id="Phobius"/>
    </source>
</evidence>
<name>A0A645DIM3_9ZZZZ</name>
<feature type="region of interest" description="Disordered" evidence="1">
    <location>
        <begin position="1"/>
        <end position="33"/>
    </location>
</feature>
<protein>
    <submittedName>
        <fullName evidence="3">Uncharacterized protein</fullName>
    </submittedName>
</protein>
<keyword evidence="2" id="KW-0472">Membrane</keyword>
<feature type="compositionally biased region" description="Low complexity" evidence="1">
    <location>
        <begin position="24"/>
        <end position="33"/>
    </location>
</feature>
<comment type="caution">
    <text evidence="3">The sequence shown here is derived from an EMBL/GenBank/DDBJ whole genome shotgun (WGS) entry which is preliminary data.</text>
</comment>
<keyword evidence="2" id="KW-1133">Transmembrane helix</keyword>
<dbReference type="AlphaFoldDB" id="A0A645DIM3"/>
<feature type="transmembrane region" description="Helical" evidence="2">
    <location>
        <begin position="77"/>
        <end position="100"/>
    </location>
</feature>
<gene>
    <name evidence="3" type="ORF">SDC9_136209</name>
</gene>
<proteinExistence type="predicted"/>
<dbReference type="EMBL" id="VSSQ01036592">
    <property type="protein sequence ID" value="MPM89101.1"/>
    <property type="molecule type" value="Genomic_DNA"/>
</dbReference>